<dbReference type="EMBL" id="PETL01000095">
    <property type="protein sequence ID" value="PIV64501.1"/>
    <property type="molecule type" value="Genomic_DNA"/>
</dbReference>
<protein>
    <recommendedName>
        <fullName evidence="6">O-antigen ligase-related domain-containing protein</fullName>
    </recommendedName>
</protein>
<evidence type="ECO:0000256" key="4">
    <source>
        <dbReference type="ARBA" id="ARBA00023136"/>
    </source>
</evidence>
<keyword evidence="4 5" id="KW-0472">Membrane</keyword>
<feature type="transmembrane region" description="Helical" evidence="5">
    <location>
        <begin position="37"/>
        <end position="54"/>
    </location>
</feature>
<evidence type="ECO:0000313" key="8">
    <source>
        <dbReference type="Proteomes" id="UP000228886"/>
    </source>
</evidence>
<feature type="transmembrane region" description="Helical" evidence="5">
    <location>
        <begin position="203"/>
        <end position="222"/>
    </location>
</feature>
<comment type="subcellular location">
    <subcellularLocation>
        <location evidence="1">Membrane</location>
        <topology evidence="1">Multi-pass membrane protein</topology>
    </subcellularLocation>
</comment>
<keyword evidence="2 5" id="KW-0812">Transmembrane</keyword>
<gene>
    <name evidence="7" type="ORF">COS11_01860</name>
</gene>
<organism evidence="7 8">
    <name type="scientific">bacterium (Candidatus Ratteibacteria) CG01_land_8_20_14_3_00_40_19</name>
    <dbReference type="NCBI Taxonomy" id="2014290"/>
    <lineage>
        <taxon>Bacteria</taxon>
        <taxon>Candidatus Ratteibacteria</taxon>
    </lineage>
</organism>
<dbReference type="AlphaFoldDB" id="A0A2M7E9Y4"/>
<reference evidence="8" key="1">
    <citation type="submission" date="2017-09" db="EMBL/GenBank/DDBJ databases">
        <title>Depth-based differentiation of microbial function through sediment-hosted aquifers and enrichment of novel symbionts in the deep terrestrial subsurface.</title>
        <authorList>
            <person name="Probst A.J."/>
            <person name="Ladd B."/>
            <person name="Jarett J.K."/>
            <person name="Geller-Mcgrath D.E."/>
            <person name="Sieber C.M.K."/>
            <person name="Emerson J.B."/>
            <person name="Anantharaman K."/>
            <person name="Thomas B.C."/>
            <person name="Malmstrom R."/>
            <person name="Stieglmeier M."/>
            <person name="Klingl A."/>
            <person name="Woyke T."/>
            <person name="Ryan C.M."/>
            <person name="Banfield J.F."/>
        </authorList>
    </citation>
    <scope>NUCLEOTIDE SEQUENCE [LARGE SCALE GENOMIC DNA]</scope>
</reference>
<comment type="caution">
    <text evidence="7">The sequence shown here is derived from an EMBL/GenBank/DDBJ whole genome shotgun (WGS) entry which is preliminary data.</text>
</comment>
<feature type="transmembrane region" description="Helical" evidence="5">
    <location>
        <begin position="7"/>
        <end position="25"/>
    </location>
</feature>
<evidence type="ECO:0000256" key="5">
    <source>
        <dbReference type="SAM" id="Phobius"/>
    </source>
</evidence>
<feature type="transmembrane region" description="Helical" evidence="5">
    <location>
        <begin position="332"/>
        <end position="352"/>
    </location>
</feature>
<feature type="transmembrane region" description="Helical" evidence="5">
    <location>
        <begin position="228"/>
        <end position="244"/>
    </location>
</feature>
<dbReference type="GO" id="GO:0016020">
    <property type="term" value="C:membrane"/>
    <property type="evidence" value="ECO:0007669"/>
    <property type="project" value="UniProtKB-SubCell"/>
</dbReference>
<feature type="transmembrane region" description="Helical" evidence="5">
    <location>
        <begin position="90"/>
        <end position="108"/>
    </location>
</feature>
<evidence type="ECO:0000256" key="2">
    <source>
        <dbReference type="ARBA" id="ARBA00022692"/>
    </source>
</evidence>
<dbReference type="InterPro" id="IPR007016">
    <property type="entry name" value="O-antigen_ligase-rel_domated"/>
</dbReference>
<feature type="domain" description="O-antigen ligase-related" evidence="6">
    <location>
        <begin position="211"/>
        <end position="345"/>
    </location>
</feature>
<sequence length="643" mass="75365">MKNRELIKSIIKGFLFAFILLRPFIDGLTYPIPNNVFQLIIIFLAILWLFSLICEEEKTIFVSRTSLDIPILFFIFILLLSTSFSSCRYIASHSFLQFINYFLLYWLVVNNVEEKKVKNFLVVLLFSAVLISLYGIYQYFWGLEITRKFIATHYRMEELPPALLARLSSNRIFSTFVYPNMLAGYIVMIFPISIVMAIRSKSFLKSVFLAISALLLYCLFYTKSVGGQLSLFSIIIFFLLFYFLRERRKILLFGGVFLFLGLFVFSLSFKSGKLPHFSSFQDRIGYWSASFQMIKETSFFGSGPGTFGSRFARYKLPGTMETQHAHNNFLEVWAETGILGLLFFLWIWANFFRAAMRRIIPDTFSHCERSEAIRRSRCEGFIPKQSHKVRDCHEPIGSRNDTQHLKKENYPLILLGLSLSIFGFLVHSLGDFDLYNPSLAVIIFFVLALGVILLKEERFYRVKNNFLTKTTLFLIIVLITFLGWGNLKEILAERKAKESIQLVDKKEFRGARVMLEKALFWQPKNPFYWYRLFEIDQNIAFSQKDSLILETAIKEIKRAIFLNPYLAYYHYNLAKLYWFKAIWERNPSFSEEAISQLKEAIACYPTKGFYHWELGHLYEFVGEKKKAMEKYKEAEKLLNETTN</sequence>
<name>A0A2M7E9Y4_9BACT</name>
<feature type="transmembrane region" description="Helical" evidence="5">
    <location>
        <begin position="66"/>
        <end position="84"/>
    </location>
</feature>
<evidence type="ECO:0000313" key="7">
    <source>
        <dbReference type="EMBL" id="PIV64501.1"/>
    </source>
</evidence>
<evidence type="ECO:0000256" key="3">
    <source>
        <dbReference type="ARBA" id="ARBA00022989"/>
    </source>
</evidence>
<keyword evidence="3 5" id="KW-1133">Transmembrane helix</keyword>
<feature type="transmembrane region" description="Helical" evidence="5">
    <location>
        <begin position="466"/>
        <end position="485"/>
    </location>
</feature>
<dbReference type="SUPFAM" id="SSF48452">
    <property type="entry name" value="TPR-like"/>
    <property type="match status" value="1"/>
</dbReference>
<evidence type="ECO:0000256" key="1">
    <source>
        <dbReference type="ARBA" id="ARBA00004141"/>
    </source>
</evidence>
<proteinExistence type="predicted"/>
<feature type="transmembrane region" description="Helical" evidence="5">
    <location>
        <begin position="409"/>
        <end position="429"/>
    </location>
</feature>
<feature type="transmembrane region" description="Helical" evidence="5">
    <location>
        <begin position="176"/>
        <end position="196"/>
    </location>
</feature>
<dbReference type="Proteomes" id="UP000228886">
    <property type="component" value="Unassembled WGS sequence"/>
</dbReference>
<dbReference type="Pfam" id="PF04932">
    <property type="entry name" value="Wzy_C"/>
    <property type="match status" value="1"/>
</dbReference>
<dbReference type="PANTHER" id="PTHR37422">
    <property type="entry name" value="TEICHURONIC ACID BIOSYNTHESIS PROTEIN TUAE"/>
    <property type="match status" value="1"/>
</dbReference>
<feature type="transmembrane region" description="Helical" evidence="5">
    <location>
        <begin position="120"/>
        <end position="140"/>
    </location>
</feature>
<feature type="transmembrane region" description="Helical" evidence="5">
    <location>
        <begin position="435"/>
        <end position="454"/>
    </location>
</feature>
<accession>A0A2M7E9Y4</accession>
<feature type="transmembrane region" description="Helical" evidence="5">
    <location>
        <begin position="251"/>
        <end position="269"/>
    </location>
</feature>
<dbReference type="InterPro" id="IPR011990">
    <property type="entry name" value="TPR-like_helical_dom_sf"/>
</dbReference>
<dbReference type="Gene3D" id="1.25.40.10">
    <property type="entry name" value="Tetratricopeptide repeat domain"/>
    <property type="match status" value="2"/>
</dbReference>
<dbReference type="InterPro" id="IPR051533">
    <property type="entry name" value="WaaL-like"/>
</dbReference>
<evidence type="ECO:0000259" key="6">
    <source>
        <dbReference type="Pfam" id="PF04932"/>
    </source>
</evidence>
<dbReference type="PANTHER" id="PTHR37422:SF13">
    <property type="entry name" value="LIPOPOLYSACCHARIDE BIOSYNTHESIS PROTEIN PA4999-RELATED"/>
    <property type="match status" value="1"/>
</dbReference>